<dbReference type="AlphaFoldDB" id="A0A084H0B8"/>
<dbReference type="Pfam" id="PF10673">
    <property type="entry name" value="DUF2487"/>
    <property type="match status" value="1"/>
</dbReference>
<evidence type="ECO:0000313" key="2">
    <source>
        <dbReference type="Proteomes" id="UP000028549"/>
    </source>
</evidence>
<keyword evidence="2" id="KW-1185">Reference proteome</keyword>
<accession>A0A084H0B8</accession>
<name>A0A084H0B8_METID</name>
<proteinExistence type="predicted"/>
<evidence type="ECO:0000313" key="1">
    <source>
        <dbReference type="EMBL" id="KEZ53030.1"/>
    </source>
</evidence>
<reference evidence="1 2" key="1">
    <citation type="journal article" date="2005" name="Int. J. Syst. Evol. Microbiol.">
        <title>Bacillus cibi sp. nov., isolated from jeotgal, a traditional Korean fermented seafood.</title>
        <authorList>
            <person name="Yoon J.H."/>
            <person name="Lee C.H."/>
            <person name="Oh T.K."/>
        </authorList>
    </citation>
    <scope>NUCLEOTIDE SEQUENCE [LARGE SCALE GENOMIC DNA]</scope>
    <source>
        <strain evidence="1 2">DSM 16189</strain>
    </source>
</reference>
<protein>
    <recommendedName>
        <fullName evidence="3">DUF2487 domain-containing protein</fullName>
    </recommendedName>
</protein>
<dbReference type="RefSeq" id="WP_029566043.1">
    <property type="nucleotide sequence ID" value="NZ_CP176757.1"/>
</dbReference>
<dbReference type="STRING" id="246786.GS18_0209470"/>
<gene>
    <name evidence="1" type="ORF">GS18_0209470</name>
</gene>
<dbReference type="Proteomes" id="UP000028549">
    <property type="component" value="Unassembled WGS sequence"/>
</dbReference>
<evidence type="ECO:0008006" key="3">
    <source>
        <dbReference type="Google" id="ProtNLM"/>
    </source>
</evidence>
<dbReference type="InterPro" id="IPR019615">
    <property type="entry name" value="DUF2487"/>
</dbReference>
<comment type="caution">
    <text evidence="1">The sequence shown here is derived from an EMBL/GenBank/DDBJ whole genome shotgun (WGS) entry which is preliminary data.</text>
</comment>
<dbReference type="OrthoDB" id="2678750at2"/>
<organism evidence="1 2">
    <name type="scientific">Metabacillus indicus</name>
    <name type="common">Bacillus indicus</name>
    <dbReference type="NCBI Taxonomy" id="246786"/>
    <lineage>
        <taxon>Bacteria</taxon>
        <taxon>Bacillati</taxon>
        <taxon>Bacillota</taxon>
        <taxon>Bacilli</taxon>
        <taxon>Bacillales</taxon>
        <taxon>Bacillaceae</taxon>
        <taxon>Metabacillus</taxon>
    </lineage>
</organism>
<dbReference type="EMBL" id="JNVC02000004">
    <property type="protein sequence ID" value="KEZ53030.1"/>
    <property type="molecule type" value="Genomic_DNA"/>
</dbReference>
<sequence>MKWTAGDAASYLESADYVDTAVVPLIQADFGTGLKHAAAEGEYALLISEDLERQLKGRVFLMPPVSYLKDAAEDAENTVQQWYINLEKSFSHIFFMTSDPYWKTKEDFANGKVIYLPPVPMEHMDESLKRKMVEDQVSQIMNIFLQFWRGK</sequence>